<name>A0A165PIN2_EXIGL</name>
<keyword evidence="3" id="KW-1185">Reference proteome</keyword>
<dbReference type="GO" id="GO:0008194">
    <property type="term" value="F:UDP-glycosyltransferase activity"/>
    <property type="evidence" value="ECO:0007669"/>
    <property type="project" value="InterPro"/>
</dbReference>
<dbReference type="Proteomes" id="UP000077266">
    <property type="component" value="Unassembled WGS sequence"/>
</dbReference>
<dbReference type="PANTHER" id="PTHR48045:SF31">
    <property type="entry name" value="UDP-GLYCOSYLTRANSFERASE 76B1-LIKE"/>
    <property type="match status" value="1"/>
</dbReference>
<dbReference type="EMBL" id="KV425889">
    <property type="protein sequence ID" value="KZW02232.1"/>
    <property type="molecule type" value="Genomic_DNA"/>
</dbReference>
<dbReference type="OrthoDB" id="5835829at2759"/>
<evidence type="ECO:0000313" key="2">
    <source>
        <dbReference type="EMBL" id="KZW02232.1"/>
    </source>
</evidence>
<dbReference type="InterPro" id="IPR002213">
    <property type="entry name" value="UDP_glucos_trans"/>
</dbReference>
<reference evidence="2 3" key="1">
    <citation type="journal article" date="2016" name="Mol. Biol. Evol.">
        <title>Comparative Genomics of Early-Diverging Mushroom-Forming Fungi Provides Insights into the Origins of Lignocellulose Decay Capabilities.</title>
        <authorList>
            <person name="Nagy L.G."/>
            <person name="Riley R."/>
            <person name="Tritt A."/>
            <person name="Adam C."/>
            <person name="Daum C."/>
            <person name="Floudas D."/>
            <person name="Sun H."/>
            <person name="Yadav J.S."/>
            <person name="Pangilinan J."/>
            <person name="Larsson K.H."/>
            <person name="Matsuura K."/>
            <person name="Barry K."/>
            <person name="Labutti K."/>
            <person name="Kuo R."/>
            <person name="Ohm R.A."/>
            <person name="Bhattacharya S.S."/>
            <person name="Shirouzu T."/>
            <person name="Yoshinaga Y."/>
            <person name="Martin F.M."/>
            <person name="Grigoriev I.V."/>
            <person name="Hibbett D.S."/>
        </authorList>
    </citation>
    <scope>NUCLEOTIDE SEQUENCE [LARGE SCALE GENOMIC DNA]</scope>
    <source>
        <strain evidence="2 3">HHB12029</strain>
    </source>
</reference>
<dbReference type="PANTHER" id="PTHR48045">
    <property type="entry name" value="UDP-GLYCOSYLTRANSFERASE 72B1"/>
    <property type="match status" value="1"/>
</dbReference>
<gene>
    <name evidence="2" type="ORF">EXIGLDRAFT_735709</name>
</gene>
<dbReference type="InParanoid" id="A0A165PIN2"/>
<proteinExistence type="predicted"/>
<dbReference type="CDD" id="cd03784">
    <property type="entry name" value="GT1_Gtf-like"/>
    <property type="match status" value="1"/>
</dbReference>
<keyword evidence="1 2" id="KW-0808">Transferase</keyword>
<evidence type="ECO:0000256" key="1">
    <source>
        <dbReference type="ARBA" id="ARBA00022679"/>
    </source>
</evidence>
<dbReference type="Gene3D" id="3.40.50.2000">
    <property type="entry name" value="Glycogen Phosphorylase B"/>
    <property type="match status" value="2"/>
</dbReference>
<dbReference type="AlphaFoldDB" id="A0A165PIN2"/>
<evidence type="ECO:0000313" key="3">
    <source>
        <dbReference type="Proteomes" id="UP000077266"/>
    </source>
</evidence>
<organism evidence="2 3">
    <name type="scientific">Exidia glandulosa HHB12029</name>
    <dbReference type="NCBI Taxonomy" id="1314781"/>
    <lineage>
        <taxon>Eukaryota</taxon>
        <taxon>Fungi</taxon>
        <taxon>Dikarya</taxon>
        <taxon>Basidiomycota</taxon>
        <taxon>Agaricomycotina</taxon>
        <taxon>Agaricomycetes</taxon>
        <taxon>Auriculariales</taxon>
        <taxon>Exidiaceae</taxon>
        <taxon>Exidia</taxon>
    </lineage>
</organism>
<protein>
    <submittedName>
        <fullName evidence="2">UDP-Glycosyltransferase/glycogen phosphorylase</fullName>
    </submittedName>
</protein>
<dbReference type="Pfam" id="PF00201">
    <property type="entry name" value="UDPGT"/>
    <property type="match status" value="1"/>
</dbReference>
<sequence>MVDPTTASHIVLAAIPSWSHIRSMSILAARLTAERPIVVTILVPYCMKIFEQVSSEAARYLQNVSSSRGLLRIVALGEHSKAQTPPEIFNVGFDAIDTLWTRLIEGQSIECSATRKVHSAVKPPTVIIIDPFLYKWYPILRTSPDTSIMWYASGTAAGVAYMCQSGGRLAADDSEEMTGRIVRLAGHPPMYDWEFRPQRLVHIDMILKVQAMITQALHESNGIVSVCSVGFDGEEALAAINDLAAARNQPCFHLGPLLPFKDGTTEFTRATLDAELATAPPGVSNTIQSFLDTHLALKGPQSVVYICFGTHMWPEENIDHLWALLNALTERNLPFILSHSSPLARITDEIKERYADGTIGVIVPWSPQQAVLAHKAIGWFVTHGGAGGTLDALSQGVPMIGWPSFGDQPSNIAYLTHVADVAFE</sequence>
<dbReference type="STRING" id="1314781.A0A165PIN2"/>
<dbReference type="SUPFAM" id="SSF53756">
    <property type="entry name" value="UDP-Glycosyltransferase/glycogen phosphorylase"/>
    <property type="match status" value="1"/>
</dbReference>
<accession>A0A165PIN2</accession>